<keyword evidence="2" id="KW-1185">Reference proteome</keyword>
<comment type="caution">
    <text evidence="1">The sequence shown here is derived from an EMBL/GenBank/DDBJ whole genome shotgun (WGS) entry which is preliminary data.</text>
</comment>
<dbReference type="EMBL" id="JAIVFP010000001">
    <property type="protein sequence ID" value="MCI4683591.1"/>
    <property type="molecule type" value="Genomic_DNA"/>
</dbReference>
<evidence type="ECO:0000313" key="2">
    <source>
        <dbReference type="Proteomes" id="UP001139104"/>
    </source>
</evidence>
<organism evidence="1 2">
    <name type="scientific">Candidatus Rhodoblastus alkanivorans</name>
    <dbReference type="NCBI Taxonomy" id="2954117"/>
    <lineage>
        <taxon>Bacteria</taxon>
        <taxon>Pseudomonadati</taxon>
        <taxon>Pseudomonadota</taxon>
        <taxon>Alphaproteobacteria</taxon>
        <taxon>Hyphomicrobiales</taxon>
        <taxon>Rhodoblastaceae</taxon>
        <taxon>Rhodoblastus</taxon>
    </lineage>
</organism>
<reference evidence="1" key="1">
    <citation type="journal article" date="2022" name="ISME J.">
        <title>Identification of active gaseous-alkane degraders at natural gas seeps.</title>
        <authorList>
            <person name="Farhan Ul Haque M."/>
            <person name="Hernandez M."/>
            <person name="Crombie A.T."/>
            <person name="Murrell J.C."/>
        </authorList>
    </citation>
    <scope>NUCLEOTIDE SEQUENCE</scope>
    <source>
        <strain evidence="1">PC2</strain>
    </source>
</reference>
<dbReference type="Proteomes" id="UP001139104">
    <property type="component" value="Unassembled WGS sequence"/>
</dbReference>
<accession>A0ABS9Z7M6</accession>
<evidence type="ECO:0000313" key="1">
    <source>
        <dbReference type="EMBL" id="MCI4683591.1"/>
    </source>
</evidence>
<gene>
    <name evidence="1" type="ORF">K2U94_12575</name>
</gene>
<protein>
    <submittedName>
        <fullName evidence="1">Uncharacterized protein</fullName>
    </submittedName>
</protein>
<name>A0ABS9Z7M6_9HYPH</name>
<sequence>MDAAIRREDDLASVNHDVAKIDLWEQACFGEDEIPAEAKATKENQEDALCERIFGSSFCIARAPTACARAPR</sequence>
<proteinExistence type="predicted"/>
<dbReference type="RefSeq" id="WP_243067534.1">
    <property type="nucleotide sequence ID" value="NZ_JAIVFK010000009.1"/>
</dbReference>